<keyword evidence="5" id="KW-0597">Phosphoprotein</keyword>
<dbReference type="InterPro" id="IPR032821">
    <property type="entry name" value="PKS_assoc"/>
</dbReference>
<dbReference type="Pfam" id="PF14765">
    <property type="entry name" value="PS-DH"/>
    <property type="match status" value="1"/>
</dbReference>
<keyword evidence="13" id="KW-0411">Iron-sulfur</keyword>
<dbReference type="GO" id="GO:0051536">
    <property type="term" value="F:iron-sulfur cluster binding"/>
    <property type="evidence" value="ECO:0007669"/>
    <property type="project" value="UniProtKB-KW"/>
</dbReference>
<dbReference type="SUPFAM" id="SSF53474">
    <property type="entry name" value="alpha/beta-Hydrolases"/>
    <property type="match status" value="1"/>
</dbReference>
<feature type="region of interest" description="C-terminal hotdog fold" evidence="16">
    <location>
        <begin position="825"/>
        <end position="976"/>
    </location>
</feature>
<dbReference type="InterPro" id="IPR014031">
    <property type="entry name" value="Ketoacyl_synth_C"/>
</dbReference>
<evidence type="ECO:0000256" key="17">
    <source>
        <dbReference type="SAM" id="MobiDB-lite"/>
    </source>
</evidence>
<dbReference type="Pfam" id="PF00698">
    <property type="entry name" value="Acyl_transf_1"/>
    <property type="match status" value="1"/>
</dbReference>
<dbReference type="InterPro" id="IPR016035">
    <property type="entry name" value="Acyl_Trfase/lysoPLipase"/>
</dbReference>
<dbReference type="InterPro" id="IPR049398">
    <property type="entry name" value="ETF-QO/FixC_UQ-bd"/>
</dbReference>
<dbReference type="PANTHER" id="PTHR43775">
    <property type="entry name" value="FATTY ACID SYNTHASE"/>
    <property type="match status" value="1"/>
</dbReference>
<dbReference type="Pfam" id="PF16197">
    <property type="entry name" value="KAsynt_C_assoc"/>
    <property type="match status" value="1"/>
</dbReference>
<evidence type="ECO:0000256" key="9">
    <source>
        <dbReference type="ARBA" id="ARBA00022827"/>
    </source>
</evidence>
<evidence type="ECO:0000256" key="2">
    <source>
        <dbReference type="ARBA" id="ARBA00002819"/>
    </source>
</evidence>
<evidence type="ECO:0000256" key="6">
    <source>
        <dbReference type="ARBA" id="ARBA00022630"/>
    </source>
</evidence>
<evidence type="ECO:0000256" key="15">
    <source>
        <dbReference type="ARBA" id="ARBA00032754"/>
    </source>
</evidence>
<dbReference type="GO" id="GO:0004312">
    <property type="term" value="F:fatty acid synthase activity"/>
    <property type="evidence" value="ECO:0007669"/>
    <property type="project" value="TreeGrafter"/>
</dbReference>
<dbReference type="InterPro" id="IPR016036">
    <property type="entry name" value="Malonyl_transacylase_ACP-bd"/>
</dbReference>
<evidence type="ECO:0000256" key="3">
    <source>
        <dbReference type="ARBA" id="ARBA00022448"/>
    </source>
</evidence>
<dbReference type="InterPro" id="IPR049900">
    <property type="entry name" value="PKS_mFAS_DH"/>
</dbReference>
<keyword evidence="14" id="KW-0511">Multifunctional enzyme</keyword>
<comment type="cofactor">
    <cofactor evidence="1">
        <name>FAD</name>
        <dbReference type="ChEBI" id="CHEBI:57692"/>
    </cofactor>
</comment>
<evidence type="ECO:0000256" key="5">
    <source>
        <dbReference type="ARBA" id="ARBA00022553"/>
    </source>
</evidence>
<feature type="compositionally biased region" description="Polar residues" evidence="17">
    <location>
        <begin position="2361"/>
        <end position="2373"/>
    </location>
</feature>
<dbReference type="PROSITE" id="PS52004">
    <property type="entry name" value="KS3_2"/>
    <property type="match status" value="1"/>
</dbReference>
<dbReference type="Gene3D" id="3.40.47.10">
    <property type="match status" value="1"/>
</dbReference>
<dbReference type="InterPro" id="IPR042104">
    <property type="entry name" value="PKS_dehydratase_sf"/>
</dbReference>
<evidence type="ECO:0000256" key="7">
    <source>
        <dbReference type="ARBA" id="ARBA00022679"/>
    </source>
</evidence>
<dbReference type="InterPro" id="IPR017896">
    <property type="entry name" value="4Fe4S_Fe-S-bd"/>
</dbReference>
<dbReference type="SMART" id="SM00826">
    <property type="entry name" value="PKS_DH"/>
    <property type="match status" value="1"/>
</dbReference>
<evidence type="ECO:0000256" key="10">
    <source>
        <dbReference type="ARBA" id="ARBA00022982"/>
    </source>
</evidence>
<proteinExistence type="predicted"/>
<dbReference type="Gene3D" id="3.50.50.60">
    <property type="entry name" value="FAD/NAD(P)-binding domain"/>
    <property type="match status" value="1"/>
</dbReference>
<dbReference type="Gene3D" id="3.30.9.90">
    <property type="match status" value="1"/>
</dbReference>
<keyword evidence="9" id="KW-0274">FAD</keyword>
<dbReference type="SUPFAM" id="SSF54862">
    <property type="entry name" value="4Fe-4S ferredoxins"/>
    <property type="match status" value="1"/>
</dbReference>
<protein>
    <recommendedName>
        <fullName evidence="15">Electron-transferring-flavoprotein dehydrogenase</fullName>
    </recommendedName>
</protein>
<dbReference type="Gene3D" id="3.10.129.110">
    <property type="entry name" value="Polyketide synthase dehydratase"/>
    <property type="match status" value="1"/>
</dbReference>
<sequence length="2551" mass="282282">MADRFFARPVDTQHRFSRGEGVCVIVLKPLDDALRDGDHIYASGKAQGATLQVLGTGVNSSGSAAPVNAPVANAQADAMVRAYKGTGRKPEEVDFIELHATGTAAGDPTEVNWVGERFQRNDELLIGSVKGNIGHLEITSFLASLSKVCSILETGLIPPNVNLNKPNPAIQWDRYRLRVPTEVEKIGARRIAGQPLISMTSSGLGGANGHALIEGPLKKESLPPCESEGPILLMAGGLSPRSTLQVAWDLTQLAVKRTKEISVLSSVYGRRSRQMTWRSYSVWKHGVESMDFCEPRLVSRVKTPIVFVFSGQGPQHIEMGRQLYKTYKTFRDSINRMDRIYEGITRHSLVQRLGLFADTNAEQILPEIWPIEYTLPALAMIQMAMFDLLVGFGILPDVVVGHSAGETPLLYASGSAPQEMVMEIAIARGRAMTAVEKLGGSMAALSCQPAQAQNLLAEVSSIHADETLDIACYNSSDSFTISGTGVAIDAAVKLAKAKGFMATKLRTKVAVHSRMMETCRDIYVDAMDDIFSRYPGVRQPNITTYSSTTGRKWTDPFLPEYYWHNARQPVLFSNAITAILESYPTAAFIEISPHPVLSPYLTSLGGRADATFCPMRRSKEAPPFHEKQVLLDVIGQLVIIGCNSINFLAINQSDSLVLSEPIPSYPFSRKHVPVFSESSQEFQKHHKHRSGPLNDPDLRIGSATHPDLAEHVIMNEPIMPAAGFLEMIFELGARLLWNVEFKSMMPIPAEKLLRVQVLAEGNYWTVKSRSDRQLGRNDTFDRIHADGYMTLSPDQVEFKPLNLDEIRSRCQPFDPKGLQNRKSGKFHELIFVSWKVFYDNLHYFAQYGPKFRRVTSCFVGQGEGLVEVRGAEDDIPDANQYVIHPAILDACFHIAVHPAMTANNNAGYYYLPSKIKTVIFHNEGRVGRHVLYSHVVFKRWQPQLLEYDLTITDIQGRQICTFLGVQIARHQIDHTPYRPIKHYNLIYQQATNLPKAAHMYRFPSAKTTTVSNPKLDNSFIFNFRLEDVLQLQKTISQCSRGGTSKQSIWVLADLDFEGFAARGFTRALRKEVFTLDLHLVLLHSVWRTMSDIDIVRCLADIHDLEPEVVIYQDGSIHVPRLVPVEAPSPLHSIPKLPLHWQQEDNGDIVARHPSARVGFALVRVVSVSPSEGGFRGFVGLVEDPGSSDWEVNSPVFGIYHGKLSNLISVHAGQLARCANLENAQLYADAALPLVILSLSLGLASLRDSKRLKGIHISLTEAGFVSTYIKALLSSTSARISVIPPGTSSTAALAMVAESNIILSGHSTSGDIEFVRSNLRQDAEAFFWNDSTLGIGKNVKINPWFVGDSLQTGMDLIDSGVLKSILPGMTYSRSPQDFIAHSEVEVEDLLFDHAKTYLLIGGIGSFGLHVALWMYEQGARRIILTSRSGRQSLEKAGNVLGSRILSYLESLDDLDVQVLACDASSDSDMTTLLESIPTPLGGCILMSAVLSDRLFISHARETFYKTFTPKHIAFQVLQRKIHIPSLDFLVSISSVATWGNVGQTNYSSANSLLDGMIGKYRNAFALLAPAINDSTVMGYDMNFKPDPRFAEWTPWSMDSRQLCVCLGHGIRALSHSAFEFYVPDFDWNKMRKHLGSSPMYDHLVQEDSLQPQIEVGAKLQSDKTLKEIVLDSVDIAAEDFCPEVPLTSYGLDSLSAGILSHALTPFLKITQMQLLADVSLNDLEERMERNSKTPQLINESAKETKRFDWTALHQPGQTVVKLVDKEGIPLILVHGVGGNFLAMMPLEDLFSSPLWVLQTTPETPLSSLEEMASFYFLKIKQARPFGPYRLGGYSASSLLSYEIAHLFEANGDELVQFLQIDHFPTLYTSPMAHFDQETIDTGRPSKQLQDTLIQSLIDIYAREPSISRRKLGSDLSNLHNGGKAENDFNVAYYRKLQSMGTMAISFILRLAKEGQVSSLDDASIRSCLEQWMNKVKAPVTVLVASRGFRSTITDPEWSNLGADKVAGVKSILVFEAGHFDIFEKEAVVRVMETTGSAAASVALMHDAIARPWLNCLLTYATWIHVLGTRRYCGIHTVAFTEHNLASQQQAESFRSKVTLLAEGAHGSLSKQAISMYNPRKEAEPQTYGIGLKEVWRVDPEKYRPGEVIHTIGWPMDMQTYGGGWVYHMDGGLVSLGLVIGLDYKNPWLSPYREFQRMKHHPYFRDLLSSPKAERLSYAARVLNEGGLQSVPKLNFPGGALIGCSAGFVNIAKIKGTHNAMKSGMLAAEAAWNNVHPATEAEANKEEESQASGAADMAPYDRALRESWVYSDLYEVRNLRPSFGTKLGLLGGVLYSGIDSLFLKGRTPWTFKHHLPAGKAKNPDSTSSLDSSFTEPASKHKPIEYPPFEAPLSTDLLTSVALTGTNHAEDQPVHLRVVPTRKYLDELKDKTGNPAIGAGVAAVRTTAEAEEESEGEVKEEVKEELERRRRHVEVNQGEFAGLLGRACPAGVYEYVAEEGVSEKESEGWGGHKLVINSQNCIHCKLCDVKVPTQDITWTVPEGGGGPKYIHAKL</sequence>
<dbReference type="InterPro" id="IPR016039">
    <property type="entry name" value="Thiolase-like"/>
</dbReference>
<evidence type="ECO:0000256" key="13">
    <source>
        <dbReference type="ARBA" id="ARBA00023014"/>
    </source>
</evidence>
<dbReference type="SUPFAM" id="SSF51905">
    <property type="entry name" value="FAD/NAD(P)-binding domain"/>
    <property type="match status" value="1"/>
</dbReference>
<reference evidence="21 22" key="1">
    <citation type="submission" date="2019-12" db="EMBL/GenBank/DDBJ databases">
        <authorList>
            <person name="Floudas D."/>
            <person name="Bentzer J."/>
            <person name="Ahren D."/>
            <person name="Johansson T."/>
            <person name="Persson P."/>
            <person name="Tunlid A."/>
        </authorList>
    </citation>
    <scope>NUCLEOTIDE SEQUENCE [LARGE SCALE GENOMIC DNA]</scope>
    <source>
        <strain evidence="21 22">CBS 102.39</strain>
    </source>
</reference>
<dbReference type="Pfam" id="PF02801">
    <property type="entry name" value="Ketoacyl-synt_C"/>
    <property type="match status" value="1"/>
</dbReference>
<dbReference type="GO" id="GO:0006633">
    <property type="term" value="P:fatty acid biosynthetic process"/>
    <property type="evidence" value="ECO:0007669"/>
    <property type="project" value="TreeGrafter"/>
</dbReference>
<organism evidence="21 22">
    <name type="scientific">Agrocybe pediades</name>
    <dbReference type="NCBI Taxonomy" id="84607"/>
    <lineage>
        <taxon>Eukaryota</taxon>
        <taxon>Fungi</taxon>
        <taxon>Dikarya</taxon>
        <taxon>Basidiomycota</taxon>
        <taxon>Agaricomycotina</taxon>
        <taxon>Agaricomycetes</taxon>
        <taxon>Agaricomycetidae</taxon>
        <taxon>Agaricales</taxon>
        <taxon>Agaricineae</taxon>
        <taxon>Strophariaceae</taxon>
        <taxon>Agrocybe</taxon>
    </lineage>
</organism>
<feature type="region of interest" description="Disordered" evidence="17">
    <location>
        <begin position="2353"/>
        <end position="2384"/>
    </location>
</feature>
<evidence type="ECO:0000256" key="16">
    <source>
        <dbReference type="PROSITE-ProRule" id="PRU01363"/>
    </source>
</evidence>
<dbReference type="Pfam" id="PF00975">
    <property type="entry name" value="Thioesterase"/>
    <property type="match status" value="1"/>
</dbReference>
<evidence type="ECO:0000256" key="8">
    <source>
        <dbReference type="ARBA" id="ARBA00022723"/>
    </source>
</evidence>
<keyword evidence="11" id="KW-0560">Oxidoreductase</keyword>
<evidence type="ECO:0000256" key="11">
    <source>
        <dbReference type="ARBA" id="ARBA00023002"/>
    </source>
</evidence>
<dbReference type="SUPFAM" id="SSF54373">
    <property type="entry name" value="FAD-linked reductases, C-terminal domain"/>
    <property type="match status" value="1"/>
</dbReference>
<dbReference type="PANTHER" id="PTHR43775:SF37">
    <property type="entry name" value="SI:DKEY-61P9.11"/>
    <property type="match status" value="1"/>
</dbReference>
<dbReference type="PROSITE" id="PS51379">
    <property type="entry name" value="4FE4S_FER_2"/>
    <property type="match status" value="1"/>
</dbReference>
<dbReference type="SUPFAM" id="SSF52151">
    <property type="entry name" value="FabD/lysophospholipase-like"/>
    <property type="match status" value="1"/>
</dbReference>
<feature type="domain" description="4Fe-4S ferredoxin-type" evidence="18">
    <location>
        <begin position="2509"/>
        <end position="2538"/>
    </location>
</feature>
<evidence type="ECO:0000256" key="4">
    <source>
        <dbReference type="ARBA" id="ARBA00022450"/>
    </source>
</evidence>
<evidence type="ECO:0000313" key="21">
    <source>
        <dbReference type="EMBL" id="KAF4612668.1"/>
    </source>
</evidence>
<dbReference type="EMBL" id="JAACJL010000047">
    <property type="protein sequence ID" value="KAF4612668.1"/>
    <property type="molecule type" value="Genomic_DNA"/>
</dbReference>
<comment type="function">
    <text evidence="2">Accepts electrons from ETF and reduces ubiquinone.</text>
</comment>
<dbReference type="InterPro" id="IPR014043">
    <property type="entry name" value="Acyl_transferase_dom"/>
</dbReference>
<dbReference type="Pfam" id="PF21162">
    <property type="entry name" value="ETFQO_UQ-bd"/>
    <property type="match status" value="1"/>
</dbReference>
<dbReference type="InterPro" id="IPR020841">
    <property type="entry name" value="PKS_Beta-ketoAc_synthase_dom"/>
</dbReference>
<dbReference type="InterPro" id="IPR057326">
    <property type="entry name" value="KR_dom"/>
</dbReference>
<dbReference type="Proteomes" id="UP000521872">
    <property type="component" value="Unassembled WGS sequence"/>
</dbReference>
<evidence type="ECO:0000259" key="18">
    <source>
        <dbReference type="PROSITE" id="PS51379"/>
    </source>
</evidence>
<dbReference type="PROSITE" id="PS52019">
    <property type="entry name" value="PKS_MFAS_DH"/>
    <property type="match status" value="1"/>
</dbReference>
<dbReference type="Gene3D" id="3.30.70.20">
    <property type="match status" value="1"/>
</dbReference>
<dbReference type="GO" id="GO:0016491">
    <property type="term" value="F:oxidoreductase activity"/>
    <property type="evidence" value="ECO:0007669"/>
    <property type="project" value="UniProtKB-KW"/>
</dbReference>
<dbReference type="InterPro" id="IPR007859">
    <property type="entry name" value="ETF-QO/FixX_C"/>
</dbReference>
<dbReference type="InterPro" id="IPR036291">
    <property type="entry name" value="NAD(P)-bd_dom_sf"/>
</dbReference>
<dbReference type="Pfam" id="PF05187">
    <property type="entry name" value="Fer4_ETF_QO"/>
    <property type="match status" value="1"/>
</dbReference>
<keyword evidence="12" id="KW-0408">Iron</keyword>
<dbReference type="SUPFAM" id="SSF55048">
    <property type="entry name" value="Probable ACP-binding domain of malonyl-CoA ACP transacylase"/>
    <property type="match status" value="1"/>
</dbReference>
<keyword evidence="4" id="KW-0596">Phosphopantetheine</keyword>
<keyword evidence="8" id="KW-0479">Metal-binding</keyword>
<evidence type="ECO:0000256" key="14">
    <source>
        <dbReference type="ARBA" id="ARBA00023268"/>
    </source>
</evidence>
<keyword evidence="10" id="KW-0249">Electron transport</keyword>
<dbReference type="InterPro" id="IPR001227">
    <property type="entry name" value="Ac_transferase_dom_sf"/>
</dbReference>
<dbReference type="CDD" id="cd00833">
    <property type="entry name" value="PKS"/>
    <property type="match status" value="1"/>
</dbReference>
<evidence type="ECO:0000259" key="20">
    <source>
        <dbReference type="PROSITE" id="PS52019"/>
    </source>
</evidence>
<comment type="caution">
    <text evidence="21">The sequence shown here is derived from an EMBL/GenBank/DDBJ whole genome shotgun (WGS) entry which is preliminary data.</text>
</comment>
<evidence type="ECO:0000256" key="12">
    <source>
        <dbReference type="ARBA" id="ARBA00023004"/>
    </source>
</evidence>
<evidence type="ECO:0000256" key="1">
    <source>
        <dbReference type="ARBA" id="ARBA00001974"/>
    </source>
</evidence>
<dbReference type="InterPro" id="IPR036188">
    <property type="entry name" value="FAD/NAD-bd_sf"/>
</dbReference>
<dbReference type="SMART" id="SM00822">
    <property type="entry name" value="PKS_KR"/>
    <property type="match status" value="1"/>
</dbReference>
<keyword evidence="22" id="KW-1185">Reference proteome</keyword>
<accession>A0A8H4QKM0</accession>
<feature type="active site" description="Proton acceptor; for dehydratase activity" evidence="16">
    <location>
        <position position="711"/>
    </location>
</feature>
<dbReference type="Gene3D" id="3.40.50.720">
    <property type="entry name" value="NAD(P)-binding Rossmann-like Domain"/>
    <property type="match status" value="1"/>
</dbReference>
<evidence type="ECO:0000259" key="19">
    <source>
        <dbReference type="PROSITE" id="PS52004"/>
    </source>
</evidence>
<dbReference type="InterPro" id="IPR049551">
    <property type="entry name" value="PKS_DH_C"/>
</dbReference>
<dbReference type="SMART" id="SM00827">
    <property type="entry name" value="PKS_AT"/>
    <property type="match status" value="1"/>
</dbReference>
<evidence type="ECO:0000313" key="22">
    <source>
        <dbReference type="Proteomes" id="UP000521872"/>
    </source>
</evidence>
<dbReference type="InterPro" id="IPR029058">
    <property type="entry name" value="AB_hydrolase_fold"/>
</dbReference>
<dbReference type="Pfam" id="PF08659">
    <property type="entry name" value="KR"/>
    <property type="match status" value="1"/>
</dbReference>
<keyword evidence="7" id="KW-0808">Transferase</keyword>
<dbReference type="GO" id="GO:0046872">
    <property type="term" value="F:metal ion binding"/>
    <property type="evidence" value="ECO:0007669"/>
    <property type="project" value="UniProtKB-KW"/>
</dbReference>
<feature type="active site" description="Proton donor; for dehydratase activity" evidence="16">
    <location>
        <position position="889"/>
    </location>
</feature>
<dbReference type="Gene3D" id="3.40.50.1820">
    <property type="entry name" value="alpha/beta hydrolase"/>
    <property type="match status" value="1"/>
</dbReference>
<dbReference type="InterPro" id="IPR001031">
    <property type="entry name" value="Thioesterase"/>
</dbReference>
<dbReference type="SUPFAM" id="SSF53901">
    <property type="entry name" value="Thiolase-like"/>
    <property type="match status" value="1"/>
</dbReference>
<gene>
    <name evidence="21" type="ORF">D9613_011880</name>
</gene>
<feature type="domain" description="Ketosynthase family 3 (KS3)" evidence="19">
    <location>
        <begin position="1"/>
        <end position="215"/>
    </location>
</feature>
<dbReference type="InterPro" id="IPR020807">
    <property type="entry name" value="PKS_DH"/>
</dbReference>
<dbReference type="Gene3D" id="3.40.366.10">
    <property type="entry name" value="Malonyl-Coenzyme A Acyl Carrier Protein, domain 2"/>
    <property type="match status" value="1"/>
</dbReference>
<name>A0A8H4QKM0_9AGAR</name>
<keyword evidence="3" id="KW-0813">Transport</keyword>
<dbReference type="InterPro" id="IPR050091">
    <property type="entry name" value="PKS_NRPS_Biosynth_Enz"/>
</dbReference>
<feature type="domain" description="PKS/mFAS DH" evidence="20">
    <location>
        <begin position="672"/>
        <end position="976"/>
    </location>
</feature>
<dbReference type="SUPFAM" id="SSF51735">
    <property type="entry name" value="NAD(P)-binding Rossmann-fold domains"/>
    <property type="match status" value="1"/>
</dbReference>
<dbReference type="InterPro" id="IPR013968">
    <property type="entry name" value="PKS_KR"/>
</dbReference>
<dbReference type="GO" id="GO:0044550">
    <property type="term" value="P:secondary metabolite biosynthetic process"/>
    <property type="evidence" value="ECO:0007669"/>
    <property type="project" value="UniProtKB-ARBA"/>
</dbReference>
<feature type="region of interest" description="N-terminal hotdog fold" evidence="16">
    <location>
        <begin position="672"/>
        <end position="796"/>
    </location>
</feature>
<keyword evidence="6" id="KW-0285">Flavoprotein</keyword>
<dbReference type="SMART" id="SM00825">
    <property type="entry name" value="PKS_KS"/>
    <property type="match status" value="1"/>
</dbReference>